<evidence type="ECO:0000313" key="2">
    <source>
        <dbReference type="Proteomes" id="UP001634394"/>
    </source>
</evidence>
<dbReference type="Pfam" id="PF14617">
    <property type="entry name" value="CMS1"/>
    <property type="match status" value="1"/>
</dbReference>
<keyword evidence="2" id="KW-1185">Reference proteome</keyword>
<dbReference type="AlphaFoldDB" id="A0ABD3XB64"/>
<proteinExistence type="predicted"/>
<name>A0ABD3XB64_SINWO</name>
<evidence type="ECO:0008006" key="3">
    <source>
        <dbReference type="Google" id="ProtNLM"/>
    </source>
</evidence>
<dbReference type="InterPro" id="IPR027417">
    <property type="entry name" value="P-loop_NTPase"/>
</dbReference>
<dbReference type="Proteomes" id="UP001634394">
    <property type="component" value="Unassembled WGS sequence"/>
</dbReference>
<sequence length="258" mass="29491">MADDLENEWWLEEKVKTENSEDEKLEVDQILLQDEDSEMVKKKKRKKKLTITQELKEKGDAPSSPSDVMAALERFFEGKLSPVELDELQLSEDDHFYKQNNSSQGFAVAYLKSILPKWKKMKRDACTSPGSPVLLVLTSSALRAVQLNRQIEVFKGEDCKCAKLFAKHMKLEEQQKFLKKAVCLAGIGTPNRVLSLLKSGHLKLEKLKALVLDWNWRDVKQRRLVDVPEVRSDLFVLLQTKLIPHIKSSVSSCKIGIL</sequence>
<organism evidence="1 2">
    <name type="scientific">Sinanodonta woodiana</name>
    <name type="common">Chinese pond mussel</name>
    <name type="synonym">Anodonta woodiana</name>
    <dbReference type="NCBI Taxonomy" id="1069815"/>
    <lineage>
        <taxon>Eukaryota</taxon>
        <taxon>Metazoa</taxon>
        <taxon>Spiralia</taxon>
        <taxon>Lophotrochozoa</taxon>
        <taxon>Mollusca</taxon>
        <taxon>Bivalvia</taxon>
        <taxon>Autobranchia</taxon>
        <taxon>Heteroconchia</taxon>
        <taxon>Palaeoheterodonta</taxon>
        <taxon>Unionida</taxon>
        <taxon>Unionoidea</taxon>
        <taxon>Unionidae</taxon>
        <taxon>Unioninae</taxon>
        <taxon>Sinanodonta</taxon>
    </lineage>
</organism>
<evidence type="ECO:0000313" key="1">
    <source>
        <dbReference type="EMBL" id="KAL3882130.1"/>
    </source>
</evidence>
<reference evidence="1 2" key="1">
    <citation type="submission" date="2024-11" db="EMBL/GenBank/DDBJ databases">
        <title>Chromosome-level genome assembly of the freshwater bivalve Anodonta woodiana.</title>
        <authorList>
            <person name="Chen X."/>
        </authorList>
    </citation>
    <scope>NUCLEOTIDE SEQUENCE [LARGE SCALE GENOMIC DNA]</scope>
    <source>
        <strain evidence="1">MN2024</strain>
        <tissue evidence="1">Gills</tissue>
    </source>
</reference>
<dbReference type="Gene3D" id="3.40.50.300">
    <property type="entry name" value="P-loop containing nucleotide triphosphate hydrolases"/>
    <property type="match status" value="1"/>
</dbReference>
<protein>
    <recommendedName>
        <fullName evidence="3">Protein CMSS1</fullName>
    </recommendedName>
</protein>
<accession>A0ABD3XB64</accession>
<dbReference type="InterPro" id="IPR032704">
    <property type="entry name" value="Cms1"/>
</dbReference>
<dbReference type="PANTHER" id="PTHR24030">
    <property type="entry name" value="PROTEIN CMSS1"/>
    <property type="match status" value="1"/>
</dbReference>
<dbReference type="EMBL" id="JBJQND010000003">
    <property type="protein sequence ID" value="KAL3882130.1"/>
    <property type="molecule type" value="Genomic_DNA"/>
</dbReference>
<dbReference type="PANTHER" id="PTHR24030:SF0">
    <property type="entry name" value="PROTEIN CMSS1"/>
    <property type="match status" value="1"/>
</dbReference>
<gene>
    <name evidence="1" type="ORF">ACJMK2_028501</name>
</gene>
<comment type="caution">
    <text evidence="1">The sequence shown here is derived from an EMBL/GenBank/DDBJ whole genome shotgun (WGS) entry which is preliminary data.</text>
</comment>